<dbReference type="PANTHER" id="PTHR42788">
    <property type="entry name" value="TAURINE IMPORT ATP-BINDING PROTEIN-RELATED"/>
    <property type="match status" value="1"/>
</dbReference>
<dbReference type="Pfam" id="PF00005">
    <property type="entry name" value="ABC_tran"/>
    <property type="match status" value="1"/>
</dbReference>
<evidence type="ECO:0000256" key="3">
    <source>
        <dbReference type="ARBA" id="ARBA00022475"/>
    </source>
</evidence>
<evidence type="ECO:0000313" key="10">
    <source>
        <dbReference type="EMBL" id="VWB09269.1"/>
    </source>
</evidence>
<dbReference type="InterPro" id="IPR017871">
    <property type="entry name" value="ABC_transporter-like_CS"/>
</dbReference>
<dbReference type="Proteomes" id="UP000062912">
    <property type="component" value="Unassembled WGS sequence"/>
</dbReference>
<evidence type="ECO:0000313" key="11">
    <source>
        <dbReference type="Proteomes" id="UP000062912"/>
    </source>
</evidence>
<dbReference type="InterPro" id="IPR050166">
    <property type="entry name" value="ABC_transporter_ATP-bind"/>
</dbReference>
<comment type="similarity">
    <text evidence="1">Belongs to the ABC transporter superfamily.</text>
</comment>
<dbReference type="PANTHER" id="PTHR42788:SF13">
    <property type="entry name" value="ALIPHATIC SULFONATES IMPORT ATP-BINDING PROTEIN SSUB"/>
    <property type="match status" value="1"/>
</dbReference>
<dbReference type="PROSITE" id="PS50893">
    <property type="entry name" value="ABC_TRANSPORTER_2"/>
    <property type="match status" value="1"/>
</dbReference>
<keyword evidence="6 9" id="KW-0067">ATP-binding</keyword>
<reference evidence="9 11" key="1">
    <citation type="submission" date="2015-11" db="EMBL/GenBank/DDBJ databases">
        <title>Expanding the genomic diversity of Burkholderia species for the development of highly accurate diagnostics.</title>
        <authorList>
            <person name="Sahl J."/>
            <person name="Keim P."/>
            <person name="Wagner D."/>
        </authorList>
    </citation>
    <scope>NUCLEOTIDE SEQUENCE [LARGE SCALE GENOMIC DNA]</scope>
    <source>
        <strain evidence="9 11">MSMB368WGS</strain>
    </source>
</reference>
<evidence type="ECO:0000256" key="5">
    <source>
        <dbReference type="ARBA" id="ARBA00022741"/>
    </source>
</evidence>
<gene>
    <name evidence="10" type="ORF">BPS26883_00256</name>
    <name evidence="9" type="ORF">WT56_19345</name>
</gene>
<dbReference type="Proteomes" id="UP000494162">
    <property type="component" value="Unassembled WGS sequence"/>
</dbReference>
<dbReference type="CDD" id="cd03293">
    <property type="entry name" value="ABC_NrtD_SsuB_transporters"/>
    <property type="match status" value="1"/>
</dbReference>
<dbReference type="SMART" id="SM00382">
    <property type="entry name" value="AAA"/>
    <property type="match status" value="1"/>
</dbReference>
<feature type="domain" description="ABC transporter" evidence="8">
    <location>
        <begin position="9"/>
        <end position="240"/>
    </location>
</feature>
<sequence length="283" mass="31302">MTTLASDSLDILHVSKRYAQRGASLAVLDDVSLHVRAGEFVTIVGASGCGKSTLLRLIAGLDTDYAGEIRAGDEIVRDTSLQRGIVFQDHRLFPWLTVAQNIEAALRNAPLDAPQKRRAVADHIALVGLNGFEHAYPNQLSGGMAQRVAIARGLVNRPRVLLLDEPFGALDAQTRTRMQNELLRIWEQERITMILVTHDVDEAVYLGDRVVTMAPRPGRIERIVDVALPRPRRRDSPAFARLRDTVLADFDDSDAHDDDRPGGTPARTDASHAQRIGAWRLAW</sequence>
<dbReference type="GO" id="GO:0016887">
    <property type="term" value="F:ATP hydrolysis activity"/>
    <property type="evidence" value="ECO:0007669"/>
    <property type="project" value="InterPro"/>
</dbReference>
<dbReference type="PROSITE" id="PS00211">
    <property type="entry name" value="ABC_TRANSPORTER_1"/>
    <property type="match status" value="1"/>
</dbReference>
<dbReference type="RefSeq" id="WP_060243120.1">
    <property type="nucleotide sequence ID" value="NZ_CABVPP010000001.1"/>
</dbReference>
<evidence type="ECO:0000256" key="7">
    <source>
        <dbReference type="SAM" id="MobiDB-lite"/>
    </source>
</evidence>
<keyword evidence="2" id="KW-0813">Transport</keyword>
<evidence type="ECO:0000256" key="1">
    <source>
        <dbReference type="ARBA" id="ARBA00005417"/>
    </source>
</evidence>
<evidence type="ECO:0000256" key="6">
    <source>
        <dbReference type="ARBA" id="ARBA00022840"/>
    </source>
</evidence>
<evidence type="ECO:0000313" key="9">
    <source>
        <dbReference type="EMBL" id="KWF27188.1"/>
    </source>
</evidence>
<keyword evidence="4" id="KW-0472">Membrane</keyword>
<keyword evidence="5" id="KW-0547">Nucleotide-binding</keyword>
<evidence type="ECO:0000256" key="4">
    <source>
        <dbReference type="ARBA" id="ARBA00022519"/>
    </source>
</evidence>
<accession>A0A132EF39</accession>
<dbReference type="AlphaFoldDB" id="A0A132EF39"/>
<dbReference type="InterPro" id="IPR027417">
    <property type="entry name" value="P-loop_NTPase"/>
</dbReference>
<reference evidence="10 12" key="2">
    <citation type="submission" date="2019-09" db="EMBL/GenBank/DDBJ databases">
        <authorList>
            <person name="Depoorter E."/>
        </authorList>
    </citation>
    <scope>NUCLEOTIDE SEQUENCE [LARGE SCALE GENOMIC DNA]</scope>
    <source>
        <strain evidence="10">LMG 26883</strain>
    </source>
</reference>
<dbReference type="GeneID" id="93167272"/>
<dbReference type="InterPro" id="IPR003439">
    <property type="entry name" value="ABC_transporter-like_ATP-bd"/>
</dbReference>
<evidence type="ECO:0000256" key="2">
    <source>
        <dbReference type="ARBA" id="ARBA00022448"/>
    </source>
</evidence>
<feature type="region of interest" description="Disordered" evidence="7">
    <location>
        <begin position="251"/>
        <end position="272"/>
    </location>
</feature>
<keyword evidence="3" id="KW-1003">Cell membrane</keyword>
<name>A0A132EF39_9BURK</name>
<organism evidence="9 11">
    <name type="scientific">Burkholderia pseudomultivorans</name>
    <dbReference type="NCBI Taxonomy" id="1207504"/>
    <lineage>
        <taxon>Bacteria</taxon>
        <taxon>Pseudomonadati</taxon>
        <taxon>Pseudomonadota</taxon>
        <taxon>Betaproteobacteria</taxon>
        <taxon>Burkholderiales</taxon>
        <taxon>Burkholderiaceae</taxon>
        <taxon>Burkholderia</taxon>
        <taxon>Burkholderia cepacia complex</taxon>
    </lineage>
</organism>
<dbReference type="EMBL" id="LPJR01000041">
    <property type="protein sequence ID" value="KWF27188.1"/>
    <property type="molecule type" value="Genomic_DNA"/>
</dbReference>
<dbReference type="OrthoDB" id="9783039at2"/>
<dbReference type="GO" id="GO:0005524">
    <property type="term" value="F:ATP binding"/>
    <property type="evidence" value="ECO:0007669"/>
    <property type="project" value="UniProtKB-KW"/>
</dbReference>
<evidence type="ECO:0000259" key="8">
    <source>
        <dbReference type="PROSITE" id="PS50893"/>
    </source>
</evidence>
<proteinExistence type="inferred from homology"/>
<keyword evidence="4" id="KW-0997">Cell inner membrane</keyword>
<evidence type="ECO:0000313" key="12">
    <source>
        <dbReference type="Proteomes" id="UP000494162"/>
    </source>
</evidence>
<protein>
    <submittedName>
        <fullName evidence="9 10">ABC transporter</fullName>
    </submittedName>
</protein>
<dbReference type="InterPro" id="IPR003593">
    <property type="entry name" value="AAA+_ATPase"/>
</dbReference>
<dbReference type="Gene3D" id="3.40.50.300">
    <property type="entry name" value="P-loop containing nucleotide triphosphate hydrolases"/>
    <property type="match status" value="1"/>
</dbReference>
<dbReference type="EMBL" id="CABVPP010000001">
    <property type="protein sequence ID" value="VWB09269.1"/>
    <property type="molecule type" value="Genomic_DNA"/>
</dbReference>
<dbReference type="SUPFAM" id="SSF52540">
    <property type="entry name" value="P-loop containing nucleoside triphosphate hydrolases"/>
    <property type="match status" value="1"/>
</dbReference>